<comment type="similarity">
    <text evidence="1">Belongs to the villin/gelsolin family.</text>
</comment>
<dbReference type="CDD" id="cd11289">
    <property type="entry name" value="gelsolin_S2_like"/>
    <property type="match status" value="1"/>
</dbReference>
<dbReference type="InterPro" id="IPR007123">
    <property type="entry name" value="Gelsolin-like_dom"/>
</dbReference>
<dbReference type="GO" id="GO:0005737">
    <property type="term" value="C:cytoplasm"/>
    <property type="evidence" value="ECO:0007669"/>
    <property type="project" value="TreeGrafter"/>
</dbReference>
<dbReference type="Gene3D" id="1.10.950.10">
    <property type="entry name" value="Villin headpiece domain"/>
    <property type="match status" value="1"/>
</dbReference>
<sequence length="1155" mass="131242">MRPASHVVHRQEVQYERWSVTRRSTHEVLSSEARLRSSYTEAGDNGLQEITSRGLYVREANRTQPITQDEKITCGGGIAKRLEALRKSGEDWQKRVEKNKQDLTKSDTGAASPVSVLRKEAKIIEVQKSPSIGDRKNWLESSSESWRQRVQESDASQFTVAGKMGISESAAQLADRKKRTPKQETFSPGVSSKAEVLRRIHQQGTPVLPSIFKSKSMPNAAEELARLKAEEEERPRVLIPKADNETFTSFFESVLPSSKDEKLDISEAAFDAVLSDNVKLGQRKQVSVRRKRQTKGNPLKALASRTDIRAEYVEVRTDIAEKELKRINIEKLAKTSDLAPSALAGLVSTEDFRRVQLKKSDDTSSLLPNRDLILIQVKGRRHVQTRLVEPSVSSLNHGDVFVLVTPTTVYCWIGRHSNVIERAKATDVAQSIQSKKDLHFKGTSEVKIIDEEKEESSKDAQAFFKLLGGTPEDCNPAGDPGEDLRFEAAIVDTNMVYTVEGDALVPYDKYWGMQPRVEMLQPDKAYVFNFGSEVYVWLGKLVPSEVRDLSVRLAEEQCKAGFDYSDCDINPLFPRAGPEEQKSMASNVRPNWTLFAKVNQHMEPVLFKEKFLDWPDDAKLIRVKNKAKEDSKSDSLDSELKPCDAKELLEKRPTEPDLELSGSHLGRGLEYYDADERRQYHINTLAIKVWHITEYEHRTLPESSYGQFYSGDTYVVRWQYAVSQTGRHLSGQRSRHVAAGRERCAYFFWHGRDSTVTEQGACALLTVELDEERGPHVRVLQGREPPCFLNLFKGKMVVYNGKRQEEPADLGDWRMFVVRGECPLEAALVETSVGVQNLRSRGSFLVLSRSSGRTYLWHGAKCSAHAREVAEAAAKAIVEETPAEMSVAKDLELTLTKVREGAEERSFWDAFGGDKKKKQHLFVSLLDSTLDFDFTPRLFHMTLVSGTFEANEVFCPFRRTDVPCAYPFLQSDLYSAAQPAVFFLDNRHEMYIWQGWWPSNDSETGLPRVPNSSEKVRWNTTRRLAMETALHYSQEMNPSDPPKVYLVFAGLEPVEFTCLFPEWQDRDDIATINIREDRNHGDRLSVQETLAQLTKTHYTLDELKSVPLPEGVDPKRLESYLTDEDFEVEFKCTKAEFYGLPHWTQNKHKKQAGLF</sequence>
<organism evidence="4 5">
    <name type="scientific">Amblyomma americanum</name>
    <name type="common">Lone star tick</name>
    <dbReference type="NCBI Taxonomy" id="6943"/>
    <lineage>
        <taxon>Eukaryota</taxon>
        <taxon>Metazoa</taxon>
        <taxon>Ecdysozoa</taxon>
        <taxon>Arthropoda</taxon>
        <taxon>Chelicerata</taxon>
        <taxon>Arachnida</taxon>
        <taxon>Acari</taxon>
        <taxon>Parasitiformes</taxon>
        <taxon>Ixodida</taxon>
        <taxon>Ixodoidea</taxon>
        <taxon>Ixodidae</taxon>
        <taxon>Amblyomminae</taxon>
        <taxon>Amblyomma</taxon>
    </lineage>
</organism>
<keyword evidence="5" id="KW-1185">Reference proteome</keyword>
<dbReference type="InterPro" id="IPR029006">
    <property type="entry name" value="ADF-H/Gelsolin-like_dom_sf"/>
</dbReference>
<proteinExistence type="inferred from homology"/>
<dbReference type="SMART" id="SM00153">
    <property type="entry name" value="VHP"/>
    <property type="match status" value="1"/>
</dbReference>
<dbReference type="PANTHER" id="PTHR11977">
    <property type="entry name" value="VILLIN"/>
    <property type="match status" value="1"/>
</dbReference>
<dbReference type="InterPro" id="IPR003128">
    <property type="entry name" value="Villin_headpiece"/>
</dbReference>
<dbReference type="EMBL" id="JARKHS020007205">
    <property type="protein sequence ID" value="KAK8781907.1"/>
    <property type="molecule type" value="Genomic_DNA"/>
</dbReference>
<comment type="caution">
    <text evidence="4">The sequence shown here is derived from an EMBL/GenBank/DDBJ whole genome shotgun (WGS) entry which is preliminary data.</text>
</comment>
<evidence type="ECO:0000313" key="4">
    <source>
        <dbReference type="EMBL" id="KAK8781907.1"/>
    </source>
</evidence>
<dbReference type="InterPro" id="IPR007122">
    <property type="entry name" value="Villin/Gelsolin"/>
</dbReference>
<dbReference type="GO" id="GO:0008154">
    <property type="term" value="P:actin polymerization or depolymerization"/>
    <property type="evidence" value="ECO:0007669"/>
    <property type="project" value="TreeGrafter"/>
</dbReference>
<evidence type="ECO:0000256" key="1">
    <source>
        <dbReference type="ARBA" id="ARBA00008418"/>
    </source>
</evidence>
<dbReference type="CDD" id="cd11293">
    <property type="entry name" value="gelsolin_S4_like"/>
    <property type="match status" value="1"/>
</dbReference>
<dbReference type="PANTHER" id="PTHR11977:SF45">
    <property type="entry name" value="SUPERVILLIN"/>
    <property type="match status" value="1"/>
</dbReference>
<evidence type="ECO:0000256" key="2">
    <source>
        <dbReference type="SAM" id="MobiDB-lite"/>
    </source>
</evidence>
<dbReference type="GO" id="GO:0005546">
    <property type="term" value="F:phosphatidylinositol-4,5-bisphosphate binding"/>
    <property type="evidence" value="ECO:0007669"/>
    <property type="project" value="TreeGrafter"/>
</dbReference>
<dbReference type="PROSITE" id="PS51089">
    <property type="entry name" value="HP"/>
    <property type="match status" value="1"/>
</dbReference>
<dbReference type="Gene3D" id="3.40.20.10">
    <property type="entry name" value="Severin"/>
    <property type="match status" value="5"/>
</dbReference>
<gene>
    <name evidence="4" type="ORF">V5799_016752</name>
</gene>
<dbReference type="GO" id="GO:0051014">
    <property type="term" value="P:actin filament severing"/>
    <property type="evidence" value="ECO:0007669"/>
    <property type="project" value="TreeGrafter"/>
</dbReference>
<dbReference type="Pfam" id="PF00626">
    <property type="entry name" value="Gelsolin"/>
    <property type="match status" value="2"/>
</dbReference>
<feature type="compositionally biased region" description="Basic and acidic residues" evidence="2">
    <location>
        <begin position="90"/>
        <end position="105"/>
    </location>
</feature>
<dbReference type="InterPro" id="IPR036886">
    <property type="entry name" value="Villin_headpiece_dom_sf"/>
</dbReference>
<feature type="domain" description="HP" evidence="3">
    <location>
        <begin position="1092"/>
        <end position="1155"/>
    </location>
</feature>
<dbReference type="Proteomes" id="UP001321473">
    <property type="component" value="Unassembled WGS sequence"/>
</dbReference>
<evidence type="ECO:0000313" key="5">
    <source>
        <dbReference type="Proteomes" id="UP001321473"/>
    </source>
</evidence>
<feature type="region of interest" description="Disordered" evidence="2">
    <location>
        <begin position="90"/>
        <end position="111"/>
    </location>
</feature>
<dbReference type="SUPFAM" id="SSF47050">
    <property type="entry name" value="VHP, Villin headpiece domain"/>
    <property type="match status" value="1"/>
</dbReference>
<accession>A0AAQ4F488</accession>
<dbReference type="GO" id="GO:0051015">
    <property type="term" value="F:actin filament binding"/>
    <property type="evidence" value="ECO:0007669"/>
    <property type="project" value="InterPro"/>
</dbReference>
<dbReference type="SMART" id="SM00262">
    <property type="entry name" value="GEL"/>
    <property type="match status" value="3"/>
</dbReference>
<protein>
    <recommendedName>
        <fullName evidence="3">HP domain-containing protein</fullName>
    </recommendedName>
</protein>
<name>A0AAQ4F488_AMBAM</name>
<dbReference type="SUPFAM" id="SSF55753">
    <property type="entry name" value="Actin depolymerizing proteins"/>
    <property type="match status" value="5"/>
</dbReference>
<dbReference type="AlphaFoldDB" id="A0AAQ4F488"/>
<reference evidence="4 5" key="1">
    <citation type="journal article" date="2023" name="Arcadia Sci">
        <title>De novo assembly of a long-read Amblyomma americanum tick genome.</title>
        <authorList>
            <person name="Chou S."/>
            <person name="Poskanzer K.E."/>
            <person name="Rollins M."/>
            <person name="Thuy-Boun P.S."/>
        </authorList>
    </citation>
    <scope>NUCLEOTIDE SEQUENCE [LARGE SCALE GENOMIC DNA]</scope>
    <source>
        <strain evidence="4">F_SG_1</strain>
        <tissue evidence="4">Salivary glands</tissue>
    </source>
</reference>
<dbReference type="GO" id="GO:0051016">
    <property type="term" value="P:barbed-end actin filament capping"/>
    <property type="evidence" value="ECO:0007669"/>
    <property type="project" value="TreeGrafter"/>
</dbReference>
<dbReference type="Pfam" id="PF02209">
    <property type="entry name" value="VHP"/>
    <property type="match status" value="1"/>
</dbReference>
<evidence type="ECO:0000259" key="3">
    <source>
        <dbReference type="PROSITE" id="PS51089"/>
    </source>
</evidence>
<dbReference type="GO" id="GO:0015629">
    <property type="term" value="C:actin cytoskeleton"/>
    <property type="evidence" value="ECO:0007669"/>
    <property type="project" value="TreeGrafter"/>
</dbReference>